<evidence type="ECO:0000313" key="2">
    <source>
        <dbReference type="EMBL" id="QHJ12165.1"/>
    </source>
</evidence>
<dbReference type="AlphaFoldDB" id="A0A857JJE8"/>
<keyword evidence="1" id="KW-1133">Transmembrane helix</keyword>
<keyword evidence="1" id="KW-0812">Transmembrane</keyword>
<reference evidence="2 3" key="1">
    <citation type="submission" date="2019-12" db="EMBL/GenBank/DDBJ databases">
        <title>Genome sequencing and assembly of endphytes of Porphyra tenera.</title>
        <authorList>
            <person name="Park J.M."/>
            <person name="Shin R."/>
            <person name="Jo S.H."/>
        </authorList>
    </citation>
    <scope>NUCLEOTIDE SEQUENCE [LARGE SCALE GENOMIC DNA]</scope>
    <source>
        <strain evidence="2 3">GPM4</strain>
    </source>
</reference>
<keyword evidence="3" id="KW-1185">Reference proteome</keyword>
<proteinExistence type="predicted"/>
<feature type="transmembrane region" description="Helical" evidence="1">
    <location>
        <begin position="84"/>
        <end position="108"/>
    </location>
</feature>
<dbReference type="Proteomes" id="UP000464524">
    <property type="component" value="Chromosome"/>
</dbReference>
<dbReference type="KEGG" id="pmes:FX988_02416"/>
<organism evidence="2 3">
    <name type="scientific">Paraglaciecola mesophila</name>
    <dbReference type="NCBI Taxonomy" id="197222"/>
    <lineage>
        <taxon>Bacteria</taxon>
        <taxon>Pseudomonadati</taxon>
        <taxon>Pseudomonadota</taxon>
        <taxon>Gammaproteobacteria</taxon>
        <taxon>Alteromonadales</taxon>
        <taxon>Alteromonadaceae</taxon>
        <taxon>Paraglaciecola</taxon>
    </lineage>
</organism>
<gene>
    <name evidence="2" type="ORF">FX988_02416</name>
</gene>
<keyword evidence="1" id="KW-0472">Membrane</keyword>
<sequence>MCVVTFKSSSLQSFSYTEIIQAGYRSCFIIKIQKVTQLINKNIGLLNQLFNPTLVKRSLATALIVGAILNVINQYDGVFGQAPILWGSMLLTFIVPYFVSSISGMLTLRQFARQQATKSSTSE</sequence>
<evidence type="ECO:0000256" key="1">
    <source>
        <dbReference type="SAM" id="Phobius"/>
    </source>
</evidence>
<accession>A0A857JJE8</accession>
<dbReference type="EMBL" id="CP047656">
    <property type="protein sequence ID" value="QHJ12165.1"/>
    <property type="molecule type" value="Genomic_DNA"/>
</dbReference>
<evidence type="ECO:0000313" key="3">
    <source>
        <dbReference type="Proteomes" id="UP000464524"/>
    </source>
</evidence>
<name>A0A857JJE8_9ALTE</name>
<protein>
    <submittedName>
        <fullName evidence="2">Uncharacterized protein</fullName>
    </submittedName>
</protein>